<keyword evidence="8" id="KW-0547">Nucleotide-binding</keyword>
<feature type="modified residue" description="4-aspartylphosphate" evidence="15">
    <location>
        <position position="698"/>
    </location>
</feature>
<evidence type="ECO:0000259" key="20">
    <source>
        <dbReference type="PROSITE" id="PS50110"/>
    </source>
</evidence>
<dbReference type="Pfam" id="PF00512">
    <property type="entry name" value="HisKA"/>
    <property type="match status" value="1"/>
</dbReference>
<dbReference type="InterPro" id="IPR036641">
    <property type="entry name" value="HPT_dom_sf"/>
</dbReference>
<dbReference type="InterPro" id="IPR005467">
    <property type="entry name" value="His_kinase_dom"/>
</dbReference>
<dbReference type="InterPro" id="IPR036890">
    <property type="entry name" value="HATPase_C_sf"/>
</dbReference>
<dbReference type="CDD" id="cd06225">
    <property type="entry name" value="HAMP"/>
    <property type="match status" value="1"/>
</dbReference>
<evidence type="ECO:0000256" key="18">
    <source>
        <dbReference type="SAM" id="Phobius"/>
    </source>
</evidence>
<dbReference type="RefSeq" id="WP_078715857.1">
    <property type="nucleotide sequence ID" value="NZ_FUYC01000001.1"/>
</dbReference>
<evidence type="ECO:0000313" key="23">
    <source>
        <dbReference type="EMBL" id="SKA72096.1"/>
    </source>
</evidence>
<dbReference type="SUPFAM" id="SSF47226">
    <property type="entry name" value="Histidine-containing phosphotransfer domain, HPT domain"/>
    <property type="match status" value="1"/>
</dbReference>
<dbReference type="Gene3D" id="1.20.120.160">
    <property type="entry name" value="HPT domain"/>
    <property type="match status" value="1"/>
</dbReference>
<dbReference type="SMART" id="SM00073">
    <property type="entry name" value="HPT"/>
    <property type="match status" value="1"/>
</dbReference>
<dbReference type="Gene3D" id="3.40.50.2300">
    <property type="match status" value="1"/>
</dbReference>
<keyword evidence="24" id="KW-1185">Reference proteome</keyword>
<evidence type="ECO:0000256" key="8">
    <source>
        <dbReference type="ARBA" id="ARBA00022741"/>
    </source>
</evidence>
<dbReference type="Pfam" id="PF02743">
    <property type="entry name" value="dCache_1"/>
    <property type="match status" value="1"/>
</dbReference>
<dbReference type="EC" id="2.7.13.3" evidence="3"/>
<dbReference type="PROSITE" id="PS50894">
    <property type="entry name" value="HPT"/>
    <property type="match status" value="1"/>
</dbReference>
<dbReference type="CDD" id="cd12914">
    <property type="entry name" value="PDC1_DGC_like"/>
    <property type="match status" value="1"/>
</dbReference>
<evidence type="ECO:0000256" key="12">
    <source>
        <dbReference type="ARBA" id="ARBA00023012"/>
    </source>
</evidence>
<keyword evidence="6" id="KW-0808">Transferase</keyword>
<evidence type="ECO:0000256" key="15">
    <source>
        <dbReference type="PROSITE-ProRule" id="PRU00169"/>
    </source>
</evidence>
<dbReference type="Pfam" id="PF01627">
    <property type="entry name" value="Hpt"/>
    <property type="match status" value="1"/>
</dbReference>
<feature type="coiled-coil region" evidence="16">
    <location>
        <begin position="360"/>
        <end position="394"/>
    </location>
</feature>
<keyword evidence="4" id="KW-1003">Cell membrane</keyword>
<feature type="domain" description="HPt" evidence="22">
    <location>
        <begin position="826"/>
        <end position="919"/>
    </location>
</feature>
<feature type="domain" description="Response regulatory" evidence="20">
    <location>
        <begin position="649"/>
        <end position="768"/>
    </location>
</feature>
<accession>A0A1T4W4B9</accession>
<dbReference type="CDD" id="cd18774">
    <property type="entry name" value="PDC2_HK_sensor"/>
    <property type="match status" value="1"/>
</dbReference>
<evidence type="ECO:0000313" key="24">
    <source>
        <dbReference type="Proteomes" id="UP000190027"/>
    </source>
</evidence>
<dbReference type="CDD" id="cd16922">
    <property type="entry name" value="HATPase_EvgS-ArcB-TorS-like"/>
    <property type="match status" value="1"/>
</dbReference>
<keyword evidence="5 15" id="KW-0597">Phosphoprotein</keyword>
<evidence type="ECO:0000256" key="10">
    <source>
        <dbReference type="ARBA" id="ARBA00022840"/>
    </source>
</evidence>
<dbReference type="InterPro" id="IPR036097">
    <property type="entry name" value="HisK_dim/P_sf"/>
</dbReference>
<name>A0A1T4W4B9_9BACT</name>
<evidence type="ECO:0000256" key="4">
    <source>
        <dbReference type="ARBA" id="ARBA00022475"/>
    </source>
</evidence>
<dbReference type="PROSITE" id="PS50109">
    <property type="entry name" value="HIS_KIN"/>
    <property type="match status" value="1"/>
</dbReference>
<organism evidence="23 24">
    <name type="scientific">Paucidesulfovibrio gracilis DSM 16080</name>
    <dbReference type="NCBI Taxonomy" id="1121449"/>
    <lineage>
        <taxon>Bacteria</taxon>
        <taxon>Pseudomonadati</taxon>
        <taxon>Thermodesulfobacteriota</taxon>
        <taxon>Desulfovibrionia</taxon>
        <taxon>Desulfovibrionales</taxon>
        <taxon>Desulfovibrionaceae</taxon>
        <taxon>Paucidesulfovibrio</taxon>
    </lineage>
</organism>
<dbReference type="PROSITE" id="PS50110">
    <property type="entry name" value="RESPONSE_REGULATORY"/>
    <property type="match status" value="1"/>
</dbReference>
<dbReference type="GO" id="GO:0005886">
    <property type="term" value="C:plasma membrane"/>
    <property type="evidence" value="ECO:0007669"/>
    <property type="project" value="UniProtKB-SubCell"/>
</dbReference>
<evidence type="ECO:0000256" key="9">
    <source>
        <dbReference type="ARBA" id="ARBA00022777"/>
    </source>
</evidence>
<dbReference type="InterPro" id="IPR001789">
    <property type="entry name" value="Sig_transdc_resp-reg_receiver"/>
</dbReference>
<dbReference type="Gene3D" id="3.30.565.10">
    <property type="entry name" value="Histidine kinase-like ATPase, C-terminal domain"/>
    <property type="match status" value="1"/>
</dbReference>
<dbReference type="SUPFAM" id="SSF47384">
    <property type="entry name" value="Homodimeric domain of signal transducing histidine kinase"/>
    <property type="match status" value="1"/>
</dbReference>
<dbReference type="Gene3D" id="3.30.450.20">
    <property type="entry name" value="PAS domain"/>
    <property type="match status" value="1"/>
</dbReference>
<feature type="domain" description="HAMP" evidence="21">
    <location>
        <begin position="302"/>
        <end position="354"/>
    </location>
</feature>
<dbReference type="SMART" id="SM00388">
    <property type="entry name" value="HisKA"/>
    <property type="match status" value="1"/>
</dbReference>
<reference evidence="23 24" key="1">
    <citation type="submission" date="2017-02" db="EMBL/GenBank/DDBJ databases">
        <authorList>
            <person name="Peterson S.W."/>
        </authorList>
    </citation>
    <scope>NUCLEOTIDE SEQUENCE [LARGE SCALE GENOMIC DNA]</scope>
    <source>
        <strain evidence="23 24">DSM 16080</strain>
    </source>
</reference>
<keyword evidence="10" id="KW-0067">ATP-binding</keyword>
<dbReference type="SUPFAM" id="SSF158472">
    <property type="entry name" value="HAMP domain-like"/>
    <property type="match status" value="1"/>
</dbReference>
<dbReference type="InterPro" id="IPR033479">
    <property type="entry name" value="dCache_1"/>
</dbReference>
<dbReference type="Gene3D" id="6.10.340.10">
    <property type="match status" value="1"/>
</dbReference>
<dbReference type="InterPro" id="IPR003594">
    <property type="entry name" value="HATPase_dom"/>
</dbReference>
<dbReference type="SUPFAM" id="SSF103190">
    <property type="entry name" value="Sensory domain-like"/>
    <property type="match status" value="1"/>
</dbReference>
<dbReference type="SUPFAM" id="SSF52172">
    <property type="entry name" value="CheY-like"/>
    <property type="match status" value="1"/>
</dbReference>
<dbReference type="PANTHER" id="PTHR45339">
    <property type="entry name" value="HYBRID SIGNAL TRANSDUCTION HISTIDINE KINASE J"/>
    <property type="match status" value="1"/>
</dbReference>
<dbReference type="GO" id="GO:0005524">
    <property type="term" value="F:ATP binding"/>
    <property type="evidence" value="ECO:0007669"/>
    <property type="project" value="UniProtKB-KW"/>
</dbReference>
<dbReference type="EMBL" id="FUYC01000001">
    <property type="protein sequence ID" value="SKA72096.1"/>
    <property type="molecule type" value="Genomic_DNA"/>
</dbReference>
<feature type="region of interest" description="Disordered" evidence="17">
    <location>
        <begin position="781"/>
        <end position="809"/>
    </location>
</feature>
<dbReference type="PRINTS" id="PR00344">
    <property type="entry name" value="BCTRLSENSOR"/>
</dbReference>
<dbReference type="GO" id="GO:0000155">
    <property type="term" value="F:phosphorelay sensor kinase activity"/>
    <property type="evidence" value="ECO:0007669"/>
    <property type="project" value="InterPro"/>
</dbReference>
<dbReference type="SMART" id="SM00387">
    <property type="entry name" value="HATPase_c"/>
    <property type="match status" value="1"/>
</dbReference>
<evidence type="ECO:0000256" key="5">
    <source>
        <dbReference type="ARBA" id="ARBA00022553"/>
    </source>
</evidence>
<dbReference type="Gene3D" id="1.10.287.130">
    <property type="match status" value="1"/>
</dbReference>
<dbReference type="CDD" id="cd17546">
    <property type="entry name" value="REC_hyHK_CKI1_RcsC-like"/>
    <property type="match status" value="1"/>
</dbReference>
<keyword evidence="11 18" id="KW-1133">Transmembrane helix</keyword>
<dbReference type="InterPro" id="IPR003661">
    <property type="entry name" value="HisK_dim/P_dom"/>
</dbReference>
<evidence type="ECO:0000256" key="6">
    <source>
        <dbReference type="ARBA" id="ARBA00022679"/>
    </source>
</evidence>
<keyword evidence="12" id="KW-0902">Two-component regulatory system</keyword>
<feature type="transmembrane region" description="Helical" evidence="18">
    <location>
        <begin position="6"/>
        <end position="30"/>
    </location>
</feature>
<keyword evidence="7 18" id="KW-0812">Transmembrane</keyword>
<evidence type="ECO:0000256" key="1">
    <source>
        <dbReference type="ARBA" id="ARBA00000085"/>
    </source>
</evidence>
<dbReference type="InterPro" id="IPR003660">
    <property type="entry name" value="HAMP_dom"/>
</dbReference>
<evidence type="ECO:0000256" key="13">
    <source>
        <dbReference type="ARBA" id="ARBA00023136"/>
    </source>
</evidence>
<dbReference type="PANTHER" id="PTHR45339:SF1">
    <property type="entry name" value="HYBRID SIGNAL TRANSDUCTION HISTIDINE KINASE J"/>
    <property type="match status" value="1"/>
</dbReference>
<comment type="catalytic activity">
    <reaction evidence="1">
        <text>ATP + protein L-histidine = ADP + protein N-phospho-L-histidine.</text>
        <dbReference type="EC" id="2.7.13.3"/>
    </reaction>
</comment>
<dbReference type="FunFam" id="3.30.565.10:FF:000010">
    <property type="entry name" value="Sensor histidine kinase RcsC"/>
    <property type="match status" value="1"/>
</dbReference>
<evidence type="ECO:0000256" key="7">
    <source>
        <dbReference type="ARBA" id="ARBA00022692"/>
    </source>
</evidence>
<sequence>MRLHLKAGLILLMMGLVPLLTMWVHVLLHLDDAVRESANRSLSALSLQVSKDIQRVVNEGMRSLQLLARQEELGRPSTDPKILQRELYNALHYHPHIKNITVLDTRGRMRVTLAHTFRGDWAETIWFQRALKGRSGFYGAHAQLYPFDVVMTASAPLIDPDQHFVSGVVVAHLDMEAVWDVVTGVDLGPGGRAMIVNDQGIVVASSDPSQNLLSMQNRSLREQLHSAPRGMVHSEFMGVPQVGAFAIVDSNQRDDIPTGWRVLLLQPRERAYAGLFGMQRSLLLAGALSLIAVGVLSFFFSRLLQRWLEIFTEVLQRLGNGDFKARIPVRGRDEIAELGNAVNRTALELQKTDQQLRHYQQGLEQQVRDRTADLEHAKNEAEQANRAKDEFLASMSHEIRTPLNAITGLTEIVLQGQLSHGQRDALGTVLDSSEHLLNVIDDILDFSLVEANRLQLDISDFNLHGLLRSVISTLRLQAETKQLRLELEIDPDTPQFVRGDPGRLRQVLFNLAGNALKFTGQGVVRVQAGPGPTHIQEATEPETQTVLFSVQDTGPGIPPDAQQIIFDSFQRGAHTGDPARRGTGLGLSISRRLVELMQGSIWVSSTPGQGSEFYFTVKLERGDPARTMVPQHPTSPLLPQSDKSKDGFAVLVAEDNPVNVKVVSLLLEKMGCSPVVVDNGQAALDTLARQSFDIVLMDVEMPGMDGLEATRRIRQGVPGETPRDVPIIALTAHTTDEIKRACFQAGMDDFLPKPVRLTDLTEIMKRFRPTRTAGSLSATMIPEATPPLPSADHVPTSGKPDAEASSTPVTPARLDSATAMVHLGIDQNTYISIFDSALKEAEKRLQGTRQALSTGDMDALRRHAHTMKSSAGSIGAEQFQNWARELETAAAAGDESRAELLIRQLEAEAEALHQLRPAPLAP</sequence>
<dbReference type="SUPFAM" id="SSF55874">
    <property type="entry name" value="ATPase domain of HSP90 chaperone/DNA topoisomerase II/histidine kinase"/>
    <property type="match status" value="1"/>
</dbReference>
<dbReference type="Proteomes" id="UP000190027">
    <property type="component" value="Unassembled WGS sequence"/>
</dbReference>
<evidence type="ECO:0000256" key="16">
    <source>
        <dbReference type="SAM" id="Coils"/>
    </source>
</evidence>
<gene>
    <name evidence="23" type="ORF">SAMN02745704_00281</name>
</gene>
<evidence type="ECO:0000256" key="2">
    <source>
        <dbReference type="ARBA" id="ARBA00004651"/>
    </source>
</evidence>
<dbReference type="Pfam" id="PF00672">
    <property type="entry name" value="HAMP"/>
    <property type="match status" value="1"/>
</dbReference>
<dbReference type="PROSITE" id="PS50885">
    <property type="entry name" value="HAMP"/>
    <property type="match status" value="1"/>
</dbReference>
<protein>
    <recommendedName>
        <fullName evidence="3">histidine kinase</fullName>
        <ecNumber evidence="3">2.7.13.3</ecNumber>
    </recommendedName>
</protein>
<dbReference type="FunFam" id="1.10.287.130:FF:000004">
    <property type="entry name" value="Ethylene receptor 1"/>
    <property type="match status" value="1"/>
</dbReference>
<dbReference type="OrthoDB" id="7318144at2"/>
<keyword evidence="13 18" id="KW-0472">Membrane</keyword>
<feature type="modified residue" description="Phosphohistidine" evidence="14">
    <location>
        <position position="865"/>
    </location>
</feature>
<evidence type="ECO:0000256" key="3">
    <source>
        <dbReference type="ARBA" id="ARBA00012438"/>
    </source>
</evidence>
<dbReference type="InterPro" id="IPR011006">
    <property type="entry name" value="CheY-like_superfamily"/>
</dbReference>
<dbReference type="CDD" id="cd00082">
    <property type="entry name" value="HisKA"/>
    <property type="match status" value="1"/>
</dbReference>
<dbReference type="InterPro" id="IPR008207">
    <property type="entry name" value="Sig_transdc_His_kin_Hpt_dom"/>
</dbReference>
<feature type="domain" description="Histidine kinase" evidence="19">
    <location>
        <begin position="394"/>
        <end position="621"/>
    </location>
</feature>
<dbReference type="SMART" id="SM00304">
    <property type="entry name" value="HAMP"/>
    <property type="match status" value="1"/>
</dbReference>
<evidence type="ECO:0000256" key="14">
    <source>
        <dbReference type="PROSITE-ProRule" id="PRU00110"/>
    </source>
</evidence>
<comment type="subcellular location">
    <subcellularLocation>
        <location evidence="2">Cell membrane</location>
        <topology evidence="2">Multi-pass membrane protein</topology>
    </subcellularLocation>
</comment>
<keyword evidence="16" id="KW-0175">Coiled coil</keyword>
<dbReference type="SMART" id="SM00448">
    <property type="entry name" value="REC"/>
    <property type="match status" value="1"/>
</dbReference>
<dbReference type="Pfam" id="PF00072">
    <property type="entry name" value="Response_reg"/>
    <property type="match status" value="1"/>
</dbReference>
<evidence type="ECO:0000259" key="21">
    <source>
        <dbReference type="PROSITE" id="PS50885"/>
    </source>
</evidence>
<dbReference type="InterPro" id="IPR004358">
    <property type="entry name" value="Sig_transdc_His_kin-like_C"/>
</dbReference>
<evidence type="ECO:0000256" key="11">
    <source>
        <dbReference type="ARBA" id="ARBA00022989"/>
    </source>
</evidence>
<evidence type="ECO:0000259" key="19">
    <source>
        <dbReference type="PROSITE" id="PS50109"/>
    </source>
</evidence>
<dbReference type="AlphaFoldDB" id="A0A1T4W4B9"/>
<proteinExistence type="predicted"/>
<evidence type="ECO:0000259" key="22">
    <source>
        <dbReference type="PROSITE" id="PS50894"/>
    </source>
</evidence>
<evidence type="ECO:0000256" key="17">
    <source>
        <dbReference type="SAM" id="MobiDB-lite"/>
    </source>
</evidence>
<dbReference type="Pfam" id="PF02518">
    <property type="entry name" value="HATPase_c"/>
    <property type="match status" value="1"/>
</dbReference>
<dbReference type="InterPro" id="IPR029151">
    <property type="entry name" value="Sensor-like_sf"/>
</dbReference>
<dbReference type="STRING" id="1121449.SAMN02745704_00281"/>
<keyword evidence="9 23" id="KW-0418">Kinase</keyword>